<reference evidence="2" key="1">
    <citation type="submission" date="2020-05" db="EMBL/GenBank/DDBJ databases">
        <authorList>
            <person name="Chiriac C."/>
            <person name="Salcher M."/>
            <person name="Ghai R."/>
            <person name="Kavagutti S V."/>
        </authorList>
    </citation>
    <scope>NUCLEOTIDE SEQUENCE</scope>
</reference>
<evidence type="ECO:0000313" key="2">
    <source>
        <dbReference type="EMBL" id="CAB5238733.1"/>
    </source>
</evidence>
<dbReference type="EMBL" id="LR798464">
    <property type="protein sequence ID" value="CAB5238733.1"/>
    <property type="molecule type" value="Genomic_DNA"/>
</dbReference>
<protein>
    <submittedName>
        <fullName evidence="2">YqaJ viral recombinase</fullName>
    </submittedName>
</protein>
<dbReference type="InterPro" id="IPR019080">
    <property type="entry name" value="YqaJ_viral_recombinase"/>
</dbReference>
<dbReference type="Pfam" id="PF09588">
    <property type="entry name" value="YqaJ"/>
    <property type="match status" value="1"/>
</dbReference>
<gene>
    <name evidence="2" type="ORF">UFOVP375_15</name>
</gene>
<sequence length="320" mass="35036">MVGKLTPITQLSCSRLPSVMGYSPWKTPNDELAETLDALDQKPAREWTGNEATRWGDRLEPVILAEVAQRLGVMLEQPTVPYPAPDGLALNASLDGIGHPQEEPFEVVTDPDRGIYVIGADRVVIDGPGVLESKLTQSQPEDEPAAYRGPIQIQGCMLCAGLTWGAIGVLYRGIELRVFVYPRSQAVIDQITDAVTQFERRKAERDWYPPVSTADAAKTWATPNDAAPPVDLPQDAVGLIDDILTAKQMITVAEETLDAAQAALMEMLGNSMEGIAADADGTRYRVRWPVRKYKAQPAKATPAKEAYQIRQKTLDIKTID</sequence>
<dbReference type="SUPFAM" id="SSF52980">
    <property type="entry name" value="Restriction endonuclease-like"/>
    <property type="match status" value="1"/>
</dbReference>
<dbReference type="Gene3D" id="3.90.320.10">
    <property type="match status" value="1"/>
</dbReference>
<organism evidence="2">
    <name type="scientific">uncultured Caudovirales phage</name>
    <dbReference type="NCBI Taxonomy" id="2100421"/>
    <lineage>
        <taxon>Viruses</taxon>
        <taxon>Duplodnaviria</taxon>
        <taxon>Heunggongvirae</taxon>
        <taxon>Uroviricota</taxon>
        <taxon>Caudoviricetes</taxon>
        <taxon>Peduoviridae</taxon>
        <taxon>Maltschvirus</taxon>
        <taxon>Maltschvirus maltsch</taxon>
    </lineage>
</organism>
<accession>A0A6J7XNJ5</accession>
<dbReference type="InterPro" id="IPR011335">
    <property type="entry name" value="Restrct_endonuc-II-like"/>
</dbReference>
<name>A0A6J7XNJ5_9CAUD</name>
<dbReference type="InterPro" id="IPR011604">
    <property type="entry name" value="PDDEXK-like_dom_sf"/>
</dbReference>
<feature type="domain" description="YqaJ viral recombinase" evidence="1">
    <location>
        <begin position="11"/>
        <end position="100"/>
    </location>
</feature>
<evidence type="ECO:0000259" key="1">
    <source>
        <dbReference type="Pfam" id="PF09588"/>
    </source>
</evidence>
<proteinExistence type="predicted"/>